<dbReference type="RefSeq" id="WP_254422256.1">
    <property type="nucleotide sequence ID" value="NZ_BAAAJB010000040.1"/>
</dbReference>
<proteinExistence type="predicted"/>
<organism evidence="1 2">
    <name type="scientific">Nocardiopsis exhalans</name>
    <dbReference type="NCBI Taxonomy" id="163604"/>
    <lineage>
        <taxon>Bacteria</taxon>
        <taxon>Bacillati</taxon>
        <taxon>Actinomycetota</taxon>
        <taxon>Actinomycetes</taxon>
        <taxon>Streptosporangiales</taxon>
        <taxon>Nocardiopsidaceae</taxon>
        <taxon>Nocardiopsis</taxon>
    </lineage>
</organism>
<dbReference type="EMBL" id="CP099838">
    <property type="protein sequence ID" value="USY23602.1"/>
    <property type="molecule type" value="Genomic_DNA"/>
</dbReference>
<dbReference type="Proteomes" id="UP001055940">
    <property type="component" value="Plasmid unnamed1"/>
</dbReference>
<evidence type="ECO:0000313" key="1">
    <source>
        <dbReference type="EMBL" id="USY23602.1"/>
    </source>
</evidence>
<evidence type="ECO:0000313" key="2">
    <source>
        <dbReference type="Proteomes" id="UP001055940"/>
    </source>
</evidence>
<keyword evidence="1" id="KW-0614">Plasmid</keyword>
<reference evidence="1" key="1">
    <citation type="submission" date="2022-06" db="EMBL/GenBank/DDBJ databases">
        <authorList>
            <person name="Ping M."/>
        </authorList>
    </citation>
    <scope>NUCLEOTIDE SEQUENCE</scope>
    <source>
        <strain evidence="1">JCM11759T</strain>
        <plasmid evidence="1">unnamed1</plasmid>
    </source>
</reference>
<sequence>MARITVAQARTNRLARRTARRAKVAERAAARAAYRAELHTVASHLRNLGADAATATGIAASLRKKMGPGVRGFSARSLTDGRRRPCTRYTRAQVLAALAAYKPRKAAYKDARTHVLGLAA</sequence>
<keyword evidence="2" id="KW-1185">Reference proteome</keyword>
<gene>
    <name evidence="1" type="ORF">NE857_33780</name>
</gene>
<geneLocation type="plasmid" evidence="1 2">
    <name>unnamed1</name>
</geneLocation>
<protein>
    <submittedName>
        <fullName evidence="1">Uncharacterized protein</fullName>
    </submittedName>
</protein>
<name>A0ABY5DHS6_9ACTN</name>
<accession>A0ABY5DHS6</accession>